<dbReference type="SUPFAM" id="SSF82861">
    <property type="entry name" value="Mechanosensitive channel protein MscS (YggB), transmembrane region"/>
    <property type="match status" value="1"/>
</dbReference>
<feature type="domain" description="Mechanosensitive ion channel transmembrane helices 2/3" evidence="10">
    <location>
        <begin position="154"/>
        <end position="194"/>
    </location>
</feature>
<dbReference type="InParanoid" id="B2A5Q8"/>
<comment type="similarity">
    <text evidence="2">Belongs to the MscS (TC 1.A.23) family.</text>
</comment>
<keyword evidence="4 7" id="KW-0812">Transmembrane</keyword>
<keyword evidence="5 7" id="KW-1133">Transmembrane helix</keyword>
<dbReference type="Gene3D" id="2.30.30.60">
    <property type="match status" value="1"/>
</dbReference>
<dbReference type="InterPro" id="IPR049142">
    <property type="entry name" value="MS_channel_1st"/>
</dbReference>
<dbReference type="FunFam" id="2.30.30.60:FF:000001">
    <property type="entry name" value="MscS Mechanosensitive ion channel"/>
    <property type="match status" value="1"/>
</dbReference>
<keyword evidence="12" id="KW-1185">Reference proteome</keyword>
<reference evidence="11 12" key="2">
    <citation type="journal article" date="2011" name="J. Bacteriol.">
        <title>Complete genome sequence of the anaerobic, halophilic alkalithermophile Natranaerobius thermophilus JW/NM-WN-LF.</title>
        <authorList>
            <person name="Zhao B."/>
            <person name="Mesbah N.M."/>
            <person name="Dalin E."/>
            <person name="Goodwin L."/>
            <person name="Nolan M."/>
            <person name="Pitluck S."/>
            <person name="Chertkov O."/>
            <person name="Brettin T.S."/>
            <person name="Han J."/>
            <person name="Larimer F.W."/>
            <person name="Land M.L."/>
            <person name="Hauser L."/>
            <person name="Kyrpides N."/>
            <person name="Wiegel J."/>
        </authorList>
    </citation>
    <scope>NUCLEOTIDE SEQUENCE [LARGE SCALE GENOMIC DNA]</scope>
    <source>
        <strain evidence="12">ATCC BAA-1301 / DSM 18059 / JW/NM-WN-LF</strain>
    </source>
</reference>
<dbReference type="Proteomes" id="UP000001683">
    <property type="component" value="Chromosome"/>
</dbReference>
<dbReference type="GO" id="GO:0008381">
    <property type="term" value="F:mechanosensitive monoatomic ion channel activity"/>
    <property type="evidence" value="ECO:0007669"/>
    <property type="project" value="InterPro"/>
</dbReference>
<sequence length="372" mass="41629">MKANIFEILEVDNLFELGINLVTIVVVIILAYLAYQVGLKLIKKVMKIEESKYVSADAGKIIYLGLKTLLKYGLTFLVILISLEIFEFEVIGPEEVRTIGTTILKIIGIIILAKITINLGRQLIDHVFDPERDEERKLINERRKKTLNGLLKSLLLYVVYFLAGMMILENLGIRTSSILAGVGVLGLAVSFGAQSLIKDVITGFFIMFEDQYSVGEYVVAADVFGEVQELGLRTTRIREWTGQIHIIPNGEIGKVTNYSRGEMMALITVGIAYEEDINKAIEVLAKEGKQAAQELTSIVTEPVVQGVTELADSSVNIRVICETIPGEQWAIERELRRRFKMALDREGIEIPYPRRVIIDNSKTTTSDNTSEE</sequence>
<dbReference type="Pfam" id="PF00924">
    <property type="entry name" value="MS_channel_2nd"/>
    <property type="match status" value="1"/>
</dbReference>
<evidence type="ECO:0000259" key="8">
    <source>
        <dbReference type="Pfam" id="PF00924"/>
    </source>
</evidence>
<evidence type="ECO:0000256" key="1">
    <source>
        <dbReference type="ARBA" id="ARBA00004651"/>
    </source>
</evidence>
<dbReference type="SUPFAM" id="SSF82689">
    <property type="entry name" value="Mechanosensitive channel protein MscS (YggB), C-terminal domain"/>
    <property type="match status" value="1"/>
</dbReference>
<dbReference type="InterPro" id="IPR006685">
    <property type="entry name" value="MscS_channel_2nd"/>
</dbReference>
<feature type="transmembrane region" description="Helical" evidence="7">
    <location>
        <begin position="69"/>
        <end position="86"/>
    </location>
</feature>
<dbReference type="PANTHER" id="PTHR30460:SF0">
    <property type="entry name" value="MODERATE CONDUCTANCE MECHANOSENSITIVE CHANNEL YBIO"/>
    <property type="match status" value="1"/>
</dbReference>
<dbReference type="GO" id="GO:0005886">
    <property type="term" value="C:plasma membrane"/>
    <property type="evidence" value="ECO:0007669"/>
    <property type="project" value="UniProtKB-SubCell"/>
</dbReference>
<dbReference type="InterPro" id="IPR011066">
    <property type="entry name" value="MscS_channel_C_sf"/>
</dbReference>
<dbReference type="eggNOG" id="COG0668">
    <property type="taxonomic scope" value="Bacteria"/>
</dbReference>
<feature type="transmembrane region" description="Helical" evidence="7">
    <location>
        <begin position="17"/>
        <end position="35"/>
    </location>
</feature>
<evidence type="ECO:0000259" key="9">
    <source>
        <dbReference type="Pfam" id="PF21082"/>
    </source>
</evidence>
<dbReference type="SUPFAM" id="SSF50182">
    <property type="entry name" value="Sm-like ribonucleoproteins"/>
    <property type="match status" value="1"/>
</dbReference>
<evidence type="ECO:0000313" key="12">
    <source>
        <dbReference type="Proteomes" id="UP000001683"/>
    </source>
</evidence>
<protein>
    <submittedName>
        <fullName evidence="11">MscS Mechanosensitive ion channel</fullName>
    </submittedName>
</protein>
<dbReference type="InterPro" id="IPR023408">
    <property type="entry name" value="MscS_beta-dom_sf"/>
</dbReference>
<dbReference type="Pfam" id="PF21088">
    <property type="entry name" value="MS_channel_1st"/>
    <property type="match status" value="1"/>
</dbReference>
<dbReference type="Gene3D" id="1.10.287.1260">
    <property type="match status" value="1"/>
</dbReference>
<dbReference type="InterPro" id="IPR011014">
    <property type="entry name" value="MscS_channel_TM-2"/>
</dbReference>
<organism evidence="11 12">
    <name type="scientific">Natranaerobius thermophilus (strain ATCC BAA-1301 / DSM 18059 / JW/NM-WN-LF)</name>
    <dbReference type="NCBI Taxonomy" id="457570"/>
    <lineage>
        <taxon>Bacteria</taxon>
        <taxon>Bacillati</taxon>
        <taxon>Bacillota</taxon>
        <taxon>Clostridia</taxon>
        <taxon>Natranaerobiales</taxon>
        <taxon>Natranaerobiaceae</taxon>
        <taxon>Natranaerobius</taxon>
    </lineage>
</organism>
<dbReference type="FunCoup" id="B2A5Q8">
    <property type="interactions" value="24"/>
</dbReference>
<gene>
    <name evidence="11" type="ordered locus">Nther_0410</name>
</gene>
<dbReference type="KEGG" id="nth:Nther_0410"/>
<evidence type="ECO:0000256" key="5">
    <source>
        <dbReference type="ARBA" id="ARBA00022989"/>
    </source>
</evidence>
<accession>B2A5Q8</accession>
<evidence type="ECO:0000256" key="6">
    <source>
        <dbReference type="ARBA" id="ARBA00023136"/>
    </source>
</evidence>
<evidence type="ECO:0000256" key="2">
    <source>
        <dbReference type="ARBA" id="ARBA00008017"/>
    </source>
</evidence>
<dbReference type="RefSeq" id="WP_012446893.1">
    <property type="nucleotide sequence ID" value="NC_010718.1"/>
</dbReference>
<name>B2A5Q8_NATTJ</name>
<evidence type="ECO:0000313" key="11">
    <source>
        <dbReference type="EMBL" id="ACB84006.1"/>
    </source>
</evidence>
<dbReference type="InterPro" id="IPR010920">
    <property type="entry name" value="LSM_dom_sf"/>
</dbReference>
<reference evidence="11 12" key="1">
    <citation type="submission" date="2008-04" db="EMBL/GenBank/DDBJ databases">
        <title>Complete sequence of chromosome of Natranaerobius thermophilus JW/NM-WN-LF.</title>
        <authorList>
            <consortium name="US DOE Joint Genome Institute"/>
            <person name="Copeland A."/>
            <person name="Lucas S."/>
            <person name="Lapidus A."/>
            <person name="Glavina del Rio T."/>
            <person name="Dalin E."/>
            <person name="Tice H."/>
            <person name="Bruce D."/>
            <person name="Goodwin L."/>
            <person name="Pitluck S."/>
            <person name="Chertkov O."/>
            <person name="Brettin T."/>
            <person name="Detter J.C."/>
            <person name="Han C."/>
            <person name="Kuske C.R."/>
            <person name="Schmutz J."/>
            <person name="Larimer F."/>
            <person name="Land M."/>
            <person name="Hauser L."/>
            <person name="Kyrpides N."/>
            <person name="Lykidis A."/>
            <person name="Mesbah N.M."/>
            <person name="Wiegel J."/>
        </authorList>
    </citation>
    <scope>NUCLEOTIDE SEQUENCE [LARGE SCALE GENOMIC DNA]</scope>
    <source>
        <strain evidence="12">ATCC BAA-1301 / DSM 18059 / JW/NM-WN-LF</strain>
    </source>
</reference>
<evidence type="ECO:0000256" key="3">
    <source>
        <dbReference type="ARBA" id="ARBA00022475"/>
    </source>
</evidence>
<dbReference type="InterPro" id="IPR045276">
    <property type="entry name" value="YbiO_bact"/>
</dbReference>
<dbReference type="AlphaFoldDB" id="B2A5Q8"/>
<keyword evidence="3" id="KW-1003">Cell membrane</keyword>
<feature type="domain" description="Mechanosensitive ion channel MscS C-terminal" evidence="9">
    <location>
        <begin position="267"/>
        <end position="350"/>
    </location>
</feature>
<keyword evidence="6 7" id="KW-0472">Membrane</keyword>
<evidence type="ECO:0000259" key="10">
    <source>
        <dbReference type="Pfam" id="PF21088"/>
    </source>
</evidence>
<evidence type="ECO:0000256" key="7">
    <source>
        <dbReference type="SAM" id="Phobius"/>
    </source>
</evidence>
<comment type="subcellular location">
    <subcellularLocation>
        <location evidence="1">Cell membrane</location>
        <topology evidence="1">Multi-pass membrane protein</topology>
    </subcellularLocation>
</comment>
<evidence type="ECO:0000256" key="4">
    <source>
        <dbReference type="ARBA" id="ARBA00022692"/>
    </source>
</evidence>
<dbReference type="STRING" id="457570.Nther_0410"/>
<dbReference type="Gene3D" id="3.30.70.100">
    <property type="match status" value="1"/>
</dbReference>
<dbReference type="EMBL" id="CP001034">
    <property type="protein sequence ID" value="ACB84006.1"/>
    <property type="molecule type" value="Genomic_DNA"/>
</dbReference>
<dbReference type="PANTHER" id="PTHR30460">
    <property type="entry name" value="MODERATE CONDUCTANCE MECHANOSENSITIVE CHANNEL YBIO"/>
    <property type="match status" value="1"/>
</dbReference>
<dbReference type="InterPro" id="IPR049278">
    <property type="entry name" value="MS_channel_C"/>
</dbReference>
<proteinExistence type="inferred from homology"/>
<feature type="transmembrane region" description="Helical" evidence="7">
    <location>
        <begin position="146"/>
        <end position="166"/>
    </location>
</feature>
<feature type="transmembrane region" description="Helical" evidence="7">
    <location>
        <begin position="178"/>
        <end position="197"/>
    </location>
</feature>
<feature type="transmembrane region" description="Helical" evidence="7">
    <location>
        <begin position="98"/>
        <end position="117"/>
    </location>
</feature>
<feature type="domain" description="Mechanosensitive ion channel MscS" evidence="8">
    <location>
        <begin position="196"/>
        <end position="260"/>
    </location>
</feature>
<dbReference type="OrthoDB" id="9809206at2"/>
<dbReference type="Pfam" id="PF21082">
    <property type="entry name" value="MS_channel_3rd"/>
    <property type="match status" value="1"/>
</dbReference>
<dbReference type="HOGENOM" id="CLU_037945_8_2_9"/>